<feature type="transmembrane region" description="Helical" evidence="1">
    <location>
        <begin position="202"/>
        <end position="235"/>
    </location>
</feature>
<feature type="transmembrane region" description="Helical" evidence="1">
    <location>
        <begin position="346"/>
        <end position="362"/>
    </location>
</feature>
<proteinExistence type="predicted"/>
<feature type="transmembrane region" description="Helical" evidence="1">
    <location>
        <begin position="488"/>
        <end position="510"/>
    </location>
</feature>
<evidence type="ECO:0008006" key="4">
    <source>
        <dbReference type="Google" id="ProtNLM"/>
    </source>
</evidence>
<evidence type="ECO:0000313" key="3">
    <source>
        <dbReference type="Proteomes" id="UP000179233"/>
    </source>
</evidence>
<evidence type="ECO:0000313" key="2">
    <source>
        <dbReference type="EMBL" id="OGY18567.1"/>
    </source>
</evidence>
<dbReference type="Proteomes" id="UP000179233">
    <property type="component" value="Unassembled WGS sequence"/>
</dbReference>
<organism evidence="2 3">
    <name type="scientific">Candidatus Chisholmbacteria bacterium RIFCSPHIGHO2_01_FULL_52_32</name>
    <dbReference type="NCBI Taxonomy" id="1797591"/>
    <lineage>
        <taxon>Bacteria</taxon>
        <taxon>Candidatus Chisholmiibacteriota</taxon>
    </lineage>
</organism>
<feature type="transmembrane region" description="Helical" evidence="1">
    <location>
        <begin position="247"/>
        <end position="268"/>
    </location>
</feature>
<reference evidence="2 3" key="1">
    <citation type="journal article" date="2016" name="Nat. Commun.">
        <title>Thousands of microbial genomes shed light on interconnected biogeochemical processes in an aquifer system.</title>
        <authorList>
            <person name="Anantharaman K."/>
            <person name="Brown C.T."/>
            <person name="Hug L.A."/>
            <person name="Sharon I."/>
            <person name="Castelle C.J."/>
            <person name="Probst A.J."/>
            <person name="Thomas B.C."/>
            <person name="Singh A."/>
            <person name="Wilkins M.J."/>
            <person name="Karaoz U."/>
            <person name="Brodie E.L."/>
            <person name="Williams K.H."/>
            <person name="Hubbard S.S."/>
            <person name="Banfield J.F."/>
        </authorList>
    </citation>
    <scope>NUCLEOTIDE SEQUENCE [LARGE SCALE GENOMIC DNA]</scope>
</reference>
<keyword evidence="1" id="KW-1133">Transmembrane helix</keyword>
<dbReference type="Pfam" id="PF09586">
    <property type="entry name" value="YfhO"/>
    <property type="match status" value="2"/>
</dbReference>
<protein>
    <recommendedName>
        <fullName evidence="4">Membrane protein 6-pyruvoyl-tetrahydropterin synthase-related domain-containing protein</fullName>
    </recommendedName>
</protein>
<comment type="caution">
    <text evidence="2">The sequence shown here is derived from an EMBL/GenBank/DDBJ whole genome shotgun (WGS) entry which is preliminary data.</text>
</comment>
<keyword evidence="1" id="KW-0472">Membrane</keyword>
<feature type="transmembrane region" description="Helical" evidence="1">
    <location>
        <begin position="457"/>
        <end position="479"/>
    </location>
</feature>
<dbReference type="PANTHER" id="PTHR38454">
    <property type="entry name" value="INTEGRAL MEMBRANE PROTEIN-RELATED"/>
    <property type="match status" value="1"/>
</dbReference>
<feature type="transmembrane region" description="Helical" evidence="1">
    <location>
        <begin position="382"/>
        <end position="402"/>
    </location>
</feature>
<dbReference type="PANTHER" id="PTHR38454:SF1">
    <property type="entry name" value="INTEGRAL MEMBRANE PROTEIN"/>
    <property type="match status" value="1"/>
</dbReference>
<evidence type="ECO:0000256" key="1">
    <source>
        <dbReference type="SAM" id="Phobius"/>
    </source>
</evidence>
<sequence>MIAFLKKHTFLVLVGLLVIATGLLFREAIIWGKVPVALDYGVSTFQPWKLDFEGTFTKAPKPIGHDDIRIFYPQRKFITESVKNGALPFWNPYEFAGNVSIANSQTATFYPPFALFLIFPRLLAWTLLSASIPILAGIGCFLFLRKVLNDGFAAVFGGLVFAFSSAVITRTQDGLVAGHTVIWLPWALYGIEVWLKEGKWRGIGVVGSALVLSMLAGWFQFTFYVYTVAVLYALFRWRGEKKSQPLMVLFGTILGSLLLTAFHWLPALEALRYSPRGALGAPAEFTSKHLMPIAHLLTLLIPEFFGHIGNSTYYGASEFKEGVITIGTIPFLVSLVALFRKSKEDLPKFFSLLFAASLLLGLKNPMSKLVIFLNIPLVSTFLPNRVLILGSFALAILASFGFKEISQGKREKLAKVAKVALGAFMLLYVATATLYIYEKVLAQIVGFSLFEKGIERYVRISIKESLIPAVLVVILFALLRGLKKKTSALLVFLFAATIIGQVISGSRYLYFSDQKHEFPTNPVFTFLEEKTGKDYSRFLSLSYSRIPSNIPLYYNLYFPEGVDAMYPMWYGEFTGFYNSGASAQYFSRIEASFSEEFERRGWVDPKNINLLSHLGIRYIAVPKDHHTLPPEPVFKKVFSYKWHTIYEYKYAFPKAYFVPRFSVTEKKILGLLRIFHPEFFDQPEVLLSTNQELGFPIGSSQGKVLVSNLDLREKSLRKNDIVSPDPFANVKHALEEFSKNPVEVVSYTSNRVELSAKLMEAGFIIVNDAYFPGWEATVDGVNQPVLRANHAFRAIAVDKGEQRIVFSYYPKSFRIGTRIAAVAATLLLLCIPLVPMVIRWKKRK</sequence>
<feature type="transmembrane region" description="Helical" evidence="1">
    <location>
        <begin position="322"/>
        <end position="339"/>
    </location>
</feature>
<feature type="transmembrane region" description="Helical" evidence="1">
    <location>
        <begin position="819"/>
        <end position="838"/>
    </location>
</feature>
<dbReference type="AlphaFoldDB" id="A0A1G1VTN3"/>
<feature type="transmembrane region" description="Helical" evidence="1">
    <location>
        <begin position="151"/>
        <end position="169"/>
    </location>
</feature>
<feature type="transmembrane region" description="Helical" evidence="1">
    <location>
        <begin position="414"/>
        <end position="437"/>
    </location>
</feature>
<dbReference type="InterPro" id="IPR018580">
    <property type="entry name" value="Uncharacterised_YfhO"/>
</dbReference>
<accession>A0A1G1VTN3</accession>
<gene>
    <name evidence="2" type="ORF">A2786_03650</name>
</gene>
<keyword evidence="1" id="KW-0812">Transmembrane</keyword>
<feature type="transmembrane region" description="Helical" evidence="1">
    <location>
        <begin position="122"/>
        <end position="144"/>
    </location>
</feature>
<dbReference type="EMBL" id="MHCJ01000003">
    <property type="protein sequence ID" value="OGY18567.1"/>
    <property type="molecule type" value="Genomic_DNA"/>
</dbReference>
<name>A0A1G1VTN3_9BACT</name>